<protein>
    <submittedName>
        <fullName evidence="4">Heavy-metal-associated domain-containing protein</fullName>
    </submittedName>
</protein>
<accession>A0A5M9GXJ7</accession>
<dbReference type="EMBL" id="VWNE01000037">
    <property type="protein sequence ID" value="KAA8477504.1"/>
    <property type="molecule type" value="Genomic_DNA"/>
</dbReference>
<dbReference type="CDD" id="cd00371">
    <property type="entry name" value="HMA"/>
    <property type="match status" value="1"/>
</dbReference>
<organism evidence="4 5">
    <name type="scientific">Arcticibacter tournemirensis</name>
    <dbReference type="NCBI Taxonomy" id="699437"/>
    <lineage>
        <taxon>Bacteria</taxon>
        <taxon>Pseudomonadati</taxon>
        <taxon>Bacteroidota</taxon>
        <taxon>Sphingobacteriia</taxon>
        <taxon>Sphingobacteriales</taxon>
        <taxon>Sphingobacteriaceae</taxon>
        <taxon>Arcticibacter</taxon>
    </lineage>
</organism>
<dbReference type="OrthoDB" id="5513217at2"/>
<evidence type="ECO:0000256" key="2">
    <source>
        <dbReference type="ARBA" id="ARBA00022967"/>
    </source>
</evidence>
<dbReference type="InterPro" id="IPR036163">
    <property type="entry name" value="HMA_dom_sf"/>
</dbReference>
<name>A0A5M9GXJ7_9SPHI</name>
<dbReference type="Proteomes" id="UP000322918">
    <property type="component" value="Unassembled WGS sequence"/>
</dbReference>
<proteinExistence type="predicted"/>
<dbReference type="AlphaFoldDB" id="A0A5M9GXJ7"/>
<reference evidence="4 5" key="1">
    <citation type="submission" date="2019-09" db="EMBL/GenBank/DDBJ databases">
        <title>Pararcticibacter amylolyticus gen. nov., sp. nov., isolated from a rottenly hemp rope, and reclassification of Pedobacter tournemirensis as Pararcticibacter tournemirensis comb. nov.</title>
        <authorList>
            <person name="Cai Y."/>
        </authorList>
    </citation>
    <scope>NUCLEOTIDE SEQUENCE [LARGE SCALE GENOMIC DNA]</scope>
    <source>
        <strain evidence="4 5">TF5-37.2-LB10</strain>
    </source>
</reference>
<feature type="domain" description="HMA" evidence="3">
    <location>
        <begin position="42"/>
        <end position="108"/>
    </location>
</feature>
<dbReference type="SUPFAM" id="SSF55008">
    <property type="entry name" value="HMA, heavy metal-associated domain"/>
    <property type="match status" value="1"/>
</dbReference>
<dbReference type="InterPro" id="IPR006121">
    <property type="entry name" value="HMA_dom"/>
</dbReference>
<dbReference type="Gene3D" id="3.30.70.100">
    <property type="match status" value="1"/>
</dbReference>
<keyword evidence="2" id="KW-1278">Translocase</keyword>
<dbReference type="Pfam" id="PF00403">
    <property type="entry name" value="HMA"/>
    <property type="match status" value="1"/>
</dbReference>
<dbReference type="GO" id="GO:0005507">
    <property type="term" value="F:copper ion binding"/>
    <property type="evidence" value="ECO:0007669"/>
    <property type="project" value="TreeGrafter"/>
</dbReference>
<evidence type="ECO:0000313" key="5">
    <source>
        <dbReference type="Proteomes" id="UP000322918"/>
    </source>
</evidence>
<dbReference type="PANTHER" id="PTHR43520:SF8">
    <property type="entry name" value="P-TYPE CU(+) TRANSPORTER"/>
    <property type="match status" value="1"/>
</dbReference>
<dbReference type="GO" id="GO:0055070">
    <property type="term" value="P:copper ion homeostasis"/>
    <property type="evidence" value="ECO:0007669"/>
    <property type="project" value="TreeGrafter"/>
</dbReference>
<evidence type="ECO:0000256" key="1">
    <source>
        <dbReference type="ARBA" id="ARBA00022723"/>
    </source>
</evidence>
<evidence type="ECO:0000259" key="3">
    <source>
        <dbReference type="PROSITE" id="PS50846"/>
    </source>
</evidence>
<dbReference type="PANTHER" id="PTHR43520">
    <property type="entry name" value="ATP7, ISOFORM B"/>
    <property type="match status" value="1"/>
</dbReference>
<dbReference type="PROSITE" id="PS50846">
    <property type="entry name" value="HMA_2"/>
    <property type="match status" value="1"/>
</dbReference>
<dbReference type="FunFam" id="3.30.70.100:FF:000001">
    <property type="entry name" value="ATPase copper transporting beta"/>
    <property type="match status" value="1"/>
</dbReference>
<dbReference type="PROSITE" id="PS01047">
    <property type="entry name" value="HMA_1"/>
    <property type="match status" value="1"/>
</dbReference>
<dbReference type="GO" id="GO:0016020">
    <property type="term" value="C:membrane"/>
    <property type="evidence" value="ECO:0007669"/>
    <property type="project" value="TreeGrafter"/>
</dbReference>
<keyword evidence="5" id="KW-1185">Reference proteome</keyword>
<dbReference type="InterPro" id="IPR017969">
    <property type="entry name" value="Heavy-metal-associated_CS"/>
</dbReference>
<evidence type="ECO:0000313" key="4">
    <source>
        <dbReference type="EMBL" id="KAA8477504.1"/>
    </source>
</evidence>
<keyword evidence="1" id="KW-0479">Metal-binding</keyword>
<sequence length="111" mass="11779">MISKAILITVVSGLFFATSQMCGCGSCEAKASETHANVRKTEVLRLKLTGITCAGCASHVSKALKSQSGVLEQTVEYPGDIAVVKYDPEKTSPEQIIKSIKKAGYKAVTVK</sequence>
<comment type="caution">
    <text evidence="4">The sequence shown here is derived from an EMBL/GenBank/DDBJ whole genome shotgun (WGS) entry which is preliminary data.</text>
</comment>
<dbReference type="RefSeq" id="WP_141815520.1">
    <property type="nucleotide sequence ID" value="NZ_VFPL01000001.1"/>
</dbReference>
<gene>
    <name evidence="4" type="ORF">F1649_18895</name>
</gene>
<dbReference type="GO" id="GO:0043682">
    <property type="term" value="F:P-type divalent copper transporter activity"/>
    <property type="evidence" value="ECO:0007669"/>
    <property type="project" value="TreeGrafter"/>
</dbReference>